<feature type="transmembrane region" description="Helical" evidence="1">
    <location>
        <begin position="38"/>
        <end position="58"/>
    </location>
</feature>
<evidence type="ECO:0000256" key="1">
    <source>
        <dbReference type="SAM" id="Phobius"/>
    </source>
</evidence>
<comment type="caution">
    <text evidence="2">The sequence shown here is derived from an EMBL/GenBank/DDBJ whole genome shotgun (WGS) entry which is preliminary data.</text>
</comment>
<feature type="transmembrane region" description="Helical" evidence="1">
    <location>
        <begin position="7"/>
        <end position="26"/>
    </location>
</feature>
<accession>A0A812NY11</accession>
<keyword evidence="3" id="KW-1185">Reference proteome</keyword>
<evidence type="ECO:0000313" key="3">
    <source>
        <dbReference type="Proteomes" id="UP000604046"/>
    </source>
</evidence>
<protein>
    <submittedName>
        <fullName evidence="2">Uncharacterized protein</fullName>
    </submittedName>
</protein>
<organism evidence="2 3">
    <name type="scientific">Symbiodinium natans</name>
    <dbReference type="NCBI Taxonomy" id="878477"/>
    <lineage>
        <taxon>Eukaryota</taxon>
        <taxon>Sar</taxon>
        <taxon>Alveolata</taxon>
        <taxon>Dinophyceae</taxon>
        <taxon>Suessiales</taxon>
        <taxon>Symbiodiniaceae</taxon>
        <taxon>Symbiodinium</taxon>
    </lineage>
</organism>
<keyword evidence="1" id="KW-1133">Transmembrane helix</keyword>
<feature type="transmembrane region" description="Helical" evidence="1">
    <location>
        <begin position="130"/>
        <end position="149"/>
    </location>
</feature>
<proteinExistence type="predicted"/>
<evidence type="ECO:0000313" key="2">
    <source>
        <dbReference type="EMBL" id="CAE7308737.1"/>
    </source>
</evidence>
<feature type="transmembrane region" description="Helical" evidence="1">
    <location>
        <begin position="95"/>
        <end position="118"/>
    </location>
</feature>
<name>A0A812NY11_9DINO</name>
<keyword evidence="1" id="KW-0472">Membrane</keyword>
<dbReference type="AlphaFoldDB" id="A0A812NY11"/>
<feature type="transmembrane region" description="Helical" evidence="1">
    <location>
        <begin position="70"/>
        <end position="89"/>
    </location>
</feature>
<sequence length="156" mass="17350">MGGAFQTLVVPAILEAVIGMFLVIQAKKLNLKQDKEGTGVTIVGMAGIIFAQTLIVFAANPKRIPKEALILLKAVLCIFSLYVIVSTAEKKKMSWAFWFMFLLYTISAVPVCITIYNVARHGKTADRSRLAWSAVAFCPELWLCPYLFLHPIRIDT</sequence>
<dbReference type="Proteomes" id="UP000604046">
    <property type="component" value="Unassembled WGS sequence"/>
</dbReference>
<gene>
    <name evidence="2" type="ORF">SNAT2548_LOCUS16218</name>
</gene>
<dbReference type="EMBL" id="CAJNDS010002077">
    <property type="protein sequence ID" value="CAE7308737.1"/>
    <property type="molecule type" value="Genomic_DNA"/>
</dbReference>
<keyword evidence="1" id="KW-0812">Transmembrane</keyword>
<reference evidence="2" key="1">
    <citation type="submission" date="2021-02" db="EMBL/GenBank/DDBJ databases">
        <authorList>
            <person name="Dougan E. K."/>
            <person name="Rhodes N."/>
            <person name="Thang M."/>
            <person name="Chan C."/>
        </authorList>
    </citation>
    <scope>NUCLEOTIDE SEQUENCE</scope>
</reference>